<evidence type="ECO:0000313" key="5">
    <source>
        <dbReference type="Proteomes" id="UP000255365"/>
    </source>
</evidence>
<dbReference type="NCBIfam" id="TIGR01414">
    <property type="entry name" value="autotrans_barl"/>
    <property type="match status" value="1"/>
</dbReference>
<evidence type="ECO:0000256" key="2">
    <source>
        <dbReference type="SAM" id="SignalP"/>
    </source>
</evidence>
<evidence type="ECO:0000259" key="3">
    <source>
        <dbReference type="PROSITE" id="PS51208"/>
    </source>
</evidence>
<dbReference type="Gene3D" id="2.40.128.130">
    <property type="entry name" value="Autotransporter beta-domain"/>
    <property type="match status" value="1"/>
</dbReference>
<dbReference type="Pfam" id="PF03797">
    <property type="entry name" value="Autotransporter"/>
    <property type="match status" value="1"/>
</dbReference>
<accession>A0A370SPC5</accession>
<dbReference type="AlphaFoldDB" id="A0A370SPC5"/>
<feature type="chain" id="PRO_5017084692" evidence="2">
    <location>
        <begin position="29"/>
        <end position="784"/>
    </location>
</feature>
<evidence type="ECO:0000313" key="4">
    <source>
        <dbReference type="EMBL" id="RDL21522.1"/>
    </source>
</evidence>
<feature type="region of interest" description="Disordered" evidence="1">
    <location>
        <begin position="335"/>
        <end position="376"/>
    </location>
</feature>
<dbReference type="InterPro" id="IPR036709">
    <property type="entry name" value="Autotransporte_beta_dom_sf"/>
</dbReference>
<dbReference type="GO" id="GO:0019867">
    <property type="term" value="C:outer membrane"/>
    <property type="evidence" value="ECO:0007669"/>
    <property type="project" value="InterPro"/>
</dbReference>
<feature type="compositionally biased region" description="Low complexity" evidence="1">
    <location>
        <begin position="347"/>
        <end position="376"/>
    </location>
</feature>
<proteinExistence type="predicted"/>
<protein>
    <submittedName>
        <fullName evidence="4">Outer membrane autotransporter protein</fullName>
    </submittedName>
</protein>
<dbReference type="InterPro" id="IPR006315">
    <property type="entry name" value="OM_autotransptr_brl_dom"/>
</dbReference>
<dbReference type="EMBL" id="QRAV01000005">
    <property type="protein sequence ID" value="RDL21522.1"/>
    <property type="molecule type" value="Genomic_DNA"/>
</dbReference>
<feature type="signal peptide" evidence="2">
    <location>
        <begin position="1"/>
        <end position="28"/>
    </location>
</feature>
<evidence type="ECO:0000256" key="1">
    <source>
        <dbReference type="SAM" id="MobiDB-lite"/>
    </source>
</evidence>
<comment type="caution">
    <text evidence="4">The sequence shown here is derived from an EMBL/GenBank/DDBJ whole genome shotgun (WGS) entry which is preliminary data.</text>
</comment>
<feature type="domain" description="Autotransporter" evidence="3">
    <location>
        <begin position="509"/>
        <end position="784"/>
    </location>
</feature>
<dbReference type="SUPFAM" id="SSF103515">
    <property type="entry name" value="Autotransporter"/>
    <property type="match status" value="1"/>
</dbReference>
<sequence>MPTQHRYKPQRLSLAIALALGCMELASAQQLPEAAESPVIMNVPELSQASPYEDALGRLQAVFTDKATVAHPFVAAESTFQGTDANDLILLKDGASFSGRIDGGAGDNFLLVDVSEGGTLKDTRNFNGLFLVKGDWTLSSKGDFKEGVLVQNDGALTNLGTIEGGAITAGKLFNKGSIKGDVYVDKNGSFAGKGTVGNLHVNGVLTVNGLLGSPRVKGDLSLSPTAELAYEVTPEGRGQTIKVDGTAMLDGATLRVVAAPGEYPPTGSYKIIEAAKVEGEFGTILNDLAFMTAKPLYNKKSVGLTYSRNENPLTSAATTNNAASIAESIVEPQAPLQPTVPAPAPLTAPTSTSAPDSITTSTSAPDSITTSTSASDSITASASASAPTSVPASVADSGPGLIAVAAPAPVSSPVQDDIAIAPASEAADTPPPPAQRPASAAVAALLASDKQTASVALEQLAAGSNANLAKATLSSVTPVSASMLSAMRQLDHRTGAAYGSGNSPREAAGGADSGRVWVQALGHGGKVDREYDSTLKHATQGLVMGADWRLNEQWHIGLLGGKSQTRLDAHQYEGDLDSWHVGAYAVRQDGPIALRLGATYASHDGSSKRRVAFNGFSDRLKGNYDANTQQAFAELGFNFGRNDVTLEPFASLGYQRYQRDSHSEKGGDAALKVFGQTRDNLSSTFGLRTAKIHTLDNGMSLTPRLSAGWKHTFGELDSDTRQQLVKGGKRFTVNGAELDRNSLGVDAGLDLGLSTNHTLGVAVTGEFGSESRNHGVMGQWRMAF</sequence>
<reference evidence="4 5" key="1">
    <citation type="submission" date="2018-07" db="EMBL/GenBank/DDBJ databases">
        <title>Genome sequencing of rice bacterial endophytes.</title>
        <authorList>
            <person name="Venturi V."/>
        </authorList>
    </citation>
    <scope>NUCLEOTIDE SEQUENCE [LARGE SCALE GENOMIC DNA]</scope>
    <source>
        <strain evidence="4 5">E2333</strain>
    </source>
</reference>
<keyword evidence="2" id="KW-0732">Signal</keyword>
<dbReference type="RefSeq" id="WP_115146667.1">
    <property type="nucleotide sequence ID" value="NZ_QRAV01000005.1"/>
</dbReference>
<dbReference type="SMART" id="SM00869">
    <property type="entry name" value="Autotransporter"/>
    <property type="match status" value="1"/>
</dbReference>
<dbReference type="Proteomes" id="UP000255365">
    <property type="component" value="Unassembled WGS sequence"/>
</dbReference>
<dbReference type="InterPro" id="IPR005546">
    <property type="entry name" value="Autotransporte_beta"/>
</dbReference>
<organism evidence="4 5">
    <name type="scientific">Pseudomonas jessenii</name>
    <dbReference type="NCBI Taxonomy" id="77298"/>
    <lineage>
        <taxon>Bacteria</taxon>
        <taxon>Pseudomonadati</taxon>
        <taxon>Pseudomonadota</taxon>
        <taxon>Gammaproteobacteria</taxon>
        <taxon>Pseudomonadales</taxon>
        <taxon>Pseudomonadaceae</taxon>
        <taxon>Pseudomonas</taxon>
    </lineage>
</organism>
<dbReference type="PROSITE" id="PS51257">
    <property type="entry name" value="PROKAR_LIPOPROTEIN"/>
    <property type="match status" value="1"/>
</dbReference>
<dbReference type="PROSITE" id="PS51208">
    <property type="entry name" value="AUTOTRANSPORTER"/>
    <property type="match status" value="1"/>
</dbReference>
<gene>
    <name evidence="4" type="ORF">DEU51_105234</name>
</gene>
<name>A0A370SPC5_PSEJE</name>